<keyword evidence="1" id="KW-0472">Membrane</keyword>
<feature type="transmembrane region" description="Helical" evidence="1">
    <location>
        <begin position="93"/>
        <end position="110"/>
    </location>
</feature>
<feature type="transmembrane region" description="Helical" evidence="1">
    <location>
        <begin position="67"/>
        <end position="87"/>
    </location>
</feature>
<organism evidence="2 3">
    <name type="scientific">Nonomuraea zeae</name>
    <dbReference type="NCBI Taxonomy" id="1642303"/>
    <lineage>
        <taxon>Bacteria</taxon>
        <taxon>Bacillati</taxon>
        <taxon>Actinomycetota</taxon>
        <taxon>Actinomycetes</taxon>
        <taxon>Streptosporangiales</taxon>
        <taxon>Streptosporangiaceae</taxon>
        <taxon>Nonomuraea</taxon>
    </lineage>
</organism>
<reference evidence="2 3" key="1">
    <citation type="submission" date="2019-05" db="EMBL/GenBank/DDBJ databases">
        <title>Draft genome sequence of Nonomuraea zeae DSM 100528.</title>
        <authorList>
            <person name="Saricaoglu S."/>
            <person name="Isik K."/>
        </authorList>
    </citation>
    <scope>NUCLEOTIDE SEQUENCE [LARGE SCALE GENOMIC DNA]</scope>
    <source>
        <strain evidence="2 3">DSM 100528</strain>
    </source>
</reference>
<keyword evidence="1" id="KW-0812">Transmembrane</keyword>
<gene>
    <name evidence="2" type="ORF">ETD85_31925</name>
</gene>
<evidence type="ECO:0000313" key="2">
    <source>
        <dbReference type="EMBL" id="TMR29619.1"/>
    </source>
</evidence>
<dbReference type="Proteomes" id="UP000306628">
    <property type="component" value="Unassembled WGS sequence"/>
</dbReference>
<name>A0A5S4G9U6_9ACTN</name>
<protein>
    <submittedName>
        <fullName evidence="2">Uncharacterized protein</fullName>
    </submittedName>
</protein>
<comment type="caution">
    <text evidence="2">The sequence shown here is derived from an EMBL/GenBank/DDBJ whole genome shotgun (WGS) entry which is preliminary data.</text>
</comment>
<proteinExistence type="predicted"/>
<keyword evidence="3" id="KW-1185">Reference proteome</keyword>
<sequence length="116" mass="12294">MSTGDELKAAMSARRDLGPDYEDAVVESFLDKMGQEIDRRVEQRLAQSAPSSKHVARAQTTADGQRLALAIVSIALGTIATLALTLGGGNESMLIPVWIGIIIVNVVFNANRGKSG</sequence>
<evidence type="ECO:0000313" key="3">
    <source>
        <dbReference type="Proteomes" id="UP000306628"/>
    </source>
</evidence>
<accession>A0A5S4G9U6</accession>
<evidence type="ECO:0000256" key="1">
    <source>
        <dbReference type="SAM" id="Phobius"/>
    </source>
</evidence>
<dbReference type="OrthoDB" id="3854538at2"/>
<dbReference type="EMBL" id="VCKX01000116">
    <property type="protein sequence ID" value="TMR29619.1"/>
    <property type="molecule type" value="Genomic_DNA"/>
</dbReference>
<dbReference type="AlphaFoldDB" id="A0A5S4G9U6"/>
<keyword evidence="1" id="KW-1133">Transmembrane helix</keyword>